<evidence type="ECO:0000313" key="17">
    <source>
        <dbReference type="EMBL" id="MDT0583007.1"/>
    </source>
</evidence>
<reference evidence="17 18" key="1">
    <citation type="submission" date="2023-09" db="EMBL/GenBank/DDBJ databases">
        <authorList>
            <person name="Rey-Velasco X."/>
        </authorList>
    </citation>
    <scope>NUCLEOTIDE SEQUENCE [LARGE SCALE GENOMIC DNA]</scope>
    <source>
        <strain evidence="17 18">W409</strain>
    </source>
</reference>
<keyword evidence="4 12" id="KW-0597">Phosphoprotein</keyword>
<evidence type="ECO:0000256" key="12">
    <source>
        <dbReference type="PROSITE-ProRule" id="PRU00169"/>
    </source>
</evidence>
<feature type="domain" description="HAMP" evidence="16">
    <location>
        <begin position="312"/>
        <end position="365"/>
    </location>
</feature>
<dbReference type="Pfam" id="PF00512">
    <property type="entry name" value="HisKA"/>
    <property type="match status" value="1"/>
</dbReference>
<evidence type="ECO:0000259" key="15">
    <source>
        <dbReference type="PROSITE" id="PS50110"/>
    </source>
</evidence>
<dbReference type="PROSITE" id="PS50110">
    <property type="entry name" value="RESPONSE_REGULATORY"/>
    <property type="match status" value="1"/>
</dbReference>
<dbReference type="InterPro" id="IPR004358">
    <property type="entry name" value="Sig_transdc_His_kin-like_C"/>
</dbReference>
<keyword evidence="7" id="KW-0418">Kinase</keyword>
<evidence type="ECO:0000256" key="10">
    <source>
        <dbReference type="ARBA" id="ARBA00064003"/>
    </source>
</evidence>
<dbReference type="SMART" id="SM00387">
    <property type="entry name" value="HATPase_c"/>
    <property type="match status" value="1"/>
</dbReference>
<dbReference type="SMART" id="SM00388">
    <property type="entry name" value="HisKA"/>
    <property type="match status" value="1"/>
</dbReference>
<dbReference type="CDD" id="cd17546">
    <property type="entry name" value="REC_hyHK_CKI1_RcsC-like"/>
    <property type="match status" value="1"/>
</dbReference>
<dbReference type="EC" id="2.7.13.3" evidence="3"/>
<dbReference type="SMART" id="SM00448">
    <property type="entry name" value="REC"/>
    <property type="match status" value="1"/>
</dbReference>
<evidence type="ECO:0000256" key="5">
    <source>
        <dbReference type="ARBA" id="ARBA00022679"/>
    </source>
</evidence>
<dbReference type="FunFam" id="3.30.565.10:FF:000010">
    <property type="entry name" value="Sensor histidine kinase RcsC"/>
    <property type="match status" value="1"/>
</dbReference>
<feature type="coiled-coil region" evidence="13">
    <location>
        <begin position="44"/>
        <end position="71"/>
    </location>
</feature>
<dbReference type="Proteomes" id="UP001249020">
    <property type="component" value="Unassembled WGS sequence"/>
</dbReference>
<evidence type="ECO:0000256" key="4">
    <source>
        <dbReference type="ARBA" id="ARBA00022553"/>
    </source>
</evidence>
<organism evidence="17 18">
    <name type="scientific">Brumicola blandensis</name>
    <dbReference type="NCBI Taxonomy" id="3075611"/>
    <lineage>
        <taxon>Bacteria</taxon>
        <taxon>Pseudomonadati</taxon>
        <taxon>Pseudomonadota</taxon>
        <taxon>Gammaproteobacteria</taxon>
        <taxon>Alteromonadales</taxon>
        <taxon>Alteromonadaceae</taxon>
        <taxon>Brumicola</taxon>
    </lineage>
</organism>
<dbReference type="CDD" id="cd00082">
    <property type="entry name" value="HisKA"/>
    <property type="match status" value="1"/>
</dbReference>
<gene>
    <name evidence="17" type="ORF">RM544_10700</name>
</gene>
<name>A0AAW8R1G9_9ALTE</name>
<keyword evidence="5" id="KW-0808">Transferase</keyword>
<keyword evidence="18" id="KW-1185">Reference proteome</keyword>
<dbReference type="GO" id="GO:0005524">
    <property type="term" value="F:ATP binding"/>
    <property type="evidence" value="ECO:0007669"/>
    <property type="project" value="UniProtKB-KW"/>
</dbReference>
<feature type="modified residue" description="4-aspartylphosphate" evidence="12">
    <location>
        <position position="838"/>
    </location>
</feature>
<dbReference type="PANTHER" id="PTHR45339:SF1">
    <property type="entry name" value="HYBRID SIGNAL TRANSDUCTION HISTIDINE KINASE J"/>
    <property type="match status" value="1"/>
</dbReference>
<evidence type="ECO:0000259" key="14">
    <source>
        <dbReference type="PROSITE" id="PS50109"/>
    </source>
</evidence>
<dbReference type="GO" id="GO:0016020">
    <property type="term" value="C:membrane"/>
    <property type="evidence" value="ECO:0007669"/>
    <property type="project" value="UniProtKB-SubCell"/>
</dbReference>
<evidence type="ECO:0000313" key="18">
    <source>
        <dbReference type="Proteomes" id="UP001249020"/>
    </source>
</evidence>
<proteinExistence type="predicted"/>
<dbReference type="Pfam" id="PF02518">
    <property type="entry name" value="HATPase_c"/>
    <property type="match status" value="1"/>
</dbReference>
<dbReference type="SUPFAM" id="SSF52172">
    <property type="entry name" value="CheY-like"/>
    <property type="match status" value="1"/>
</dbReference>
<dbReference type="FunFam" id="1.10.287.130:FF:000002">
    <property type="entry name" value="Two-component osmosensing histidine kinase"/>
    <property type="match status" value="1"/>
</dbReference>
<evidence type="ECO:0000256" key="3">
    <source>
        <dbReference type="ARBA" id="ARBA00012438"/>
    </source>
</evidence>
<keyword evidence="9" id="KW-0902">Two-component regulatory system</keyword>
<dbReference type="SMART" id="SM01358">
    <property type="entry name" value="HBM"/>
    <property type="match status" value="1"/>
</dbReference>
<dbReference type="PROSITE" id="PS50109">
    <property type="entry name" value="HIS_KIN"/>
    <property type="match status" value="1"/>
</dbReference>
<dbReference type="InterPro" id="IPR036890">
    <property type="entry name" value="HATPase_C_sf"/>
</dbReference>
<sequence>MKFSLKLQIAVFLLVLLAVLAAQFFFSQLNQREFQSAFKDYQQTVSEEKLVRELERDVLDLQRQVLVFKDTGSRAAKKRFAVLIEEVKKGVQDLQTFFSQNNQRTGIQTSETLQAMTQHLLDYEVNFNEVIIGRDQGEEYFNQGVLVALGELLDLSEQQINTYQISSESSFQYKLHLTSAETIAFKYRARPSSSFSQDFKSALNNAELAIQDMPLSLESKNLTLRQLQTAQDQFIKLTHTMQGYTFLVNVVMAGSANEFLYLASELSSQAAQKAAQNDKEIDSSINSLERSLTVSSSIGLVISMLIALFASLRIISPIQSITKVFQGLTRGESKLDIPYSTRLDEIGNLAKAAQVFSDKNQQTKDLLAESRDLYKLQGSLNAKLEEAKLTAERANASKSIFLANMSHEIRTPMNGIIGLVDLSLKEDLSTKVRANLEKVNYSGQILTNVINDILDFSKVEAGKLEIEKGVFSFSSLLDGVLAVSALRASEKNLNMELHVDPNLPTEAVGDPLRLSQIILNLTSNAIKFTNSGKVSIEFIMNDSEEPDFFVLEIMVADTGIGIAEEQKEHIFTPFKQADESTSRNFGGTGLGLAIVTQLINLMDGSISLETEQNVGSQFTCKIPLKMVKGSHSLLQDKERFQSHFYYLTEAKDKALIRGDYIERVSGQVTYVDYSDAEQLLDYIGADEIVLFDISSGKQARSLTPFIERLKERDIRFGAVTPAQPEQLKSILEVQWSCPIIAHPFTLGNFYYFVIGLYGFSNKDDVDSVMIYEKHPEQKRASEQRYEGHVLLVEDNSINQIVAGEMLLSLGLSYDIAEDGVQAVTKVNNSPHYDLILMDVQMPLLDGTQATQKIRAAGHNEVPIVALSANAMKSDYENALNSGMNDYLTKPIKLEALEKMIKRYLKKTQSQ</sequence>
<evidence type="ECO:0000259" key="16">
    <source>
        <dbReference type="PROSITE" id="PS50885"/>
    </source>
</evidence>
<protein>
    <recommendedName>
        <fullName evidence="11">Sensory/regulatory protein RpfC</fullName>
        <ecNumber evidence="3">2.7.13.3</ecNumber>
    </recommendedName>
</protein>
<dbReference type="InterPro" id="IPR036097">
    <property type="entry name" value="HisK_dim/P_sf"/>
</dbReference>
<comment type="catalytic activity">
    <reaction evidence="1">
        <text>ATP + protein L-histidine = ADP + protein N-phospho-L-histidine.</text>
        <dbReference type="EC" id="2.7.13.3"/>
    </reaction>
</comment>
<keyword evidence="13" id="KW-0175">Coiled coil</keyword>
<dbReference type="Pfam" id="PF00072">
    <property type="entry name" value="Response_reg"/>
    <property type="match status" value="1"/>
</dbReference>
<dbReference type="InterPro" id="IPR032255">
    <property type="entry name" value="HBM"/>
</dbReference>
<dbReference type="Gene3D" id="3.30.565.10">
    <property type="entry name" value="Histidine kinase-like ATPase, C-terminal domain"/>
    <property type="match status" value="1"/>
</dbReference>
<comment type="subunit">
    <text evidence="10">At low DSF concentrations, interacts with RpfF.</text>
</comment>
<comment type="subcellular location">
    <subcellularLocation>
        <location evidence="2">Membrane</location>
    </subcellularLocation>
</comment>
<dbReference type="InterPro" id="IPR003661">
    <property type="entry name" value="HisK_dim/P_dom"/>
</dbReference>
<dbReference type="Gene3D" id="1.10.287.130">
    <property type="match status" value="1"/>
</dbReference>
<comment type="caution">
    <text evidence="17">The sequence shown here is derived from an EMBL/GenBank/DDBJ whole genome shotgun (WGS) entry which is preliminary data.</text>
</comment>
<feature type="domain" description="Response regulatory" evidence="15">
    <location>
        <begin position="788"/>
        <end position="904"/>
    </location>
</feature>
<dbReference type="SUPFAM" id="SSF158472">
    <property type="entry name" value="HAMP domain-like"/>
    <property type="match status" value="1"/>
</dbReference>
<dbReference type="CDD" id="cd16922">
    <property type="entry name" value="HATPase_EvgS-ArcB-TorS-like"/>
    <property type="match status" value="1"/>
</dbReference>
<dbReference type="GO" id="GO:0000155">
    <property type="term" value="F:phosphorelay sensor kinase activity"/>
    <property type="evidence" value="ECO:0007669"/>
    <property type="project" value="InterPro"/>
</dbReference>
<dbReference type="InterPro" id="IPR011006">
    <property type="entry name" value="CheY-like_superfamily"/>
</dbReference>
<dbReference type="PROSITE" id="PS50885">
    <property type="entry name" value="HAMP"/>
    <property type="match status" value="1"/>
</dbReference>
<dbReference type="RefSeq" id="WP_311361787.1">
    <property type="nucleotide sequence ID" value="NZ_JAVRIE010000004.1"/>
</dbReference>
<dbReference type="Gene3D" id="6.10.340.10">
    <property type="match status" value="1"/>
</dbReference>
<evidence type="ECO:0000256" key="13">
    <source>
        <dbReference type="SAM" id="Coils"/>
    </source>
</evidence>
<feature type="domain" description="Histidine kinase" evidence="14">
    <location>
        <begin position="404"/>
        <end position="626"/>
    </location>
</feature>
<dbReference type="SUPFAM" id="SSF47384">
    <property type="entry name" value="Homodimeric domain of signal transducing histidine kinase"/>
    <property type="match status" value="1"/>
</dbReference>
<dbReference type="Gene3D" id="3.40.50.2300">
    <property type="match status" value="1"/>
</dbReference>
<dbReference type="PANTHER" id="PTHR45339">
    <property type="entry name" value="HYBRID SIGNAL TRANSDUCTION HISTIDINE KINASE J"/>
    <property type="match status" value="1"/>
</dbReference>
<evidence type="ECO:0000256" key="2">
    <source>
        <dbReference type="ARBA" id="ARBA00004370"/>
    </source>
</evidence>
<keyword evidence="6" id="KW-0547">Nucleotide-binding</keyword>
<dbReference type="SUPFAM" id="SSF55874">
    <property type="entry name" value="ATPase domain of HSP90 chaperone/DNA topoisomerase II/histidine kinase"/>
    <property type="match status" value="1"/>
</dbReference>
<accession>A0AAW8R1G9</accession>
<evidence type="ECO:0000256" key="7">
    <source>
        <dbReference type="ARBA" id="ARBA00022777"/>
    </source>
</evidence>
<dbReference type="PRINTS" id="PR00344">
    <property type="entry name" value="BCTRLSENSOR"/>
</dbReference>
<evidence type="ECO:0000256" key="9">
    <source>
        <dbReference type="ARBA" id="ARBA00023012"/>
    </source>
</evidence>
<evidence type="ECO:0000256" key="6">
    <source>
        <dbReference type="ARBA" id="ARBA00022741"/>
    </source>
</evidence>
<dbReference type="InterPro" id="IPR005467">
    <property type="entry name" value="His_kinase_dom"/>
</dbReference>
<dbReference type="InterPro" id="IPR003660">
    <property type="entry name" value="HAMP_dom"/>
</dbReference>
<dbReference type="InterPro" id="IPR001789">
    <property type="entry name" value="Sig_transdc_resp-reg_receiver"/>
</dbReference>
<evidence type="ECO:0000256" key="1">
    <source>
        <dbReference type="ARBA" id="ARBA00000085"/>
    </source>
</evidence>
<evidence type="ECO:0000256" key="11">
    <source>
        <dbReference type="ARBA" id="ARBA00068150"/>
    </source>
</evidence>
<dbReference type="InterPro" id="IPR003594">
    <property type="entry name" value="HATPase_dom"/>
</dbReference>
<dbReference type="EMBL" id="JAVRIE010000004">
    <property type="protein sequence ID" value="MDT0583007.1"/>
    <property type="molecule type" value="Genomic_DNA"/>
</dbReference>
<dbReference type="AlphaFoldDB" id="A0AAW8R1G9"/>
<evidence type="ECO:0000256" key="8">
    <source>
        <dbReference type="ARBA" id="ARBA00022840"/>
    </source>
</evidence>
<keyword evidence="8 17" id="KW-0067">ATP-binding</keyword>